<reference evidence="2" key="1">
    <citation type="journal article" date="2011" name="Genome Res.">
        <title>Phylogeny-wide analysis of social amoeba genomes highlights ancient origins for complex intercellular communication.</title>
        <authorList>
            <person name="Heidel A.J."/>
            <person name="Lawal H.M."/>
            <person name="Felder M."/>
            <person name="Schilde C."/>
            <person name="Helps N.R."/>
            <person name="Tunggal B."/>
            <person name="Rivero F."/>
            <person name="John U."/>
            <person name="Schleicher M."/>
            <person name="Eichinger L."/>
            <person name="Platzer M."/>
            <person name="Noegel A.A."/>
            <person name="Schaap P."/>
            <person name="Gloeckner G."/>
        </authorList>
    </citation>
    <scope>NUCLEOTIDE SEQUENCE [LARGE SCALE GENOMIC DNA]</scope>
    <source>
        <strain evidence="2">SH3</strain>
    </source>
</reference>
<name>F4PMY7_CACFS</name>
<dbReference type="GeneID" id="14875076"/>
<dbReference type="AlphaFoldDB" id="F4PMY7"/>
<keyword evidence="2" id="KW-1185">Reference proteome</keyword>
<accession>F4PMY7</accession>
<organism evidence="1 2">
    <name type="scientific">Cavenderia fasciculata</name>
    <name type="common">Slime mold</name>
    <name type="synonym">Dictyostelium fasciculatum</name>
    <dbReference type="NCBI Taxonomy" id="261658"/>
    <lineage>
        <taxon>Eukaryota</taxon>
        <taxon>Amoebozoa</taxon>
        <taxon>Evosea</taxon>
        <taxon>Eumycetozoa</taxon>
        <taxon>Dictyostelia</taxon>
        <taxon>Acytosteliales</taxon>
        <taxon>Cavenderiaceae</taxon>
        <taxon>Cavenderia</taxon>
    </lineage>
</organism>
<dbReference type="EMBL" id="GL883008">
    <property type="protein sequence ID" value="EGG22880.1"/>
    <property type="molecule type" value="Genomic_DNA"/>
</dbReference>
<evidence type="ECO:0000313" key="2">
    <source>
        <dbReference type="Proteomes" id="UP000007797"/>
    </source>
</evidence>
<gene>
    <name evidence="1" type="ORF">DFA_05010</name>
</gene>
<evidence type="ECO:0000313" key="1">
    <source>
        <dbReference type="EMBL" id="EGG22880.1"/>
    </source>
</evidence>
<dbReference type="RefSeq" id="XP_004360731.1">
    <property type="nucleotide sequence ID" value="XM_004360674.1"/>
</dbReference>
<protein>
    <submittedName>
        <fullName evidence="1">Uncharacterized protein</fullName>
    </submittedName>
</protein>
<dbReference type="Proteomes" id="UP000007797">
    <property type="component" value="Unassembled WGS sequence"/>
</dbReference>
<dbReference type="KEGG" id="dfa:DFA_05010"/>
<sequence>MCKKLFCSKAFLMRSNMGLKDLNIAVACEHTFQLFSISNSLGK</sequence>
<proteinExistence type="predicted"/>